<proteinExistence type="predicted"/>
<evidence type="ECO:0000256" key="2">
    <source>
        <dbReference type="SAM" id="MobiDB-lite"/>
    </source>
</evidence>
<name>A0ABN2LRS4_9MICO</name>
<accession>A0ABN2LRS4</accession>
<keyword evidence="4" id="KW-1185">Reference proteome</keyword>
<dbReference type="Pfam" id="PF07704">
    <property type="entry name" value="PSK_trans_fac"/>
    <property type="match status" value="1"/>
</dbReference>
<comment type="caution">
    <text evidence="3">The sequence shown here is derived from an EMBL/GenBank/DDBJ whole genome shotgun (WGS) entry which is preliminary data.</text>
</comment>
<organism evidence="3 4">
    <name type="scientific">Nostocoides veronense</name>
    <dbReference type="NCBI Taxonomy" id="330836"/>
    <lineage>
        <taxon>Bacteria</taxon>
        <taxon>Bacillati</taxon>
        <taxon>Actinomycetota</taxon>
        <taxon>Actinomycetes</taxon>
        <taxon>Micrococcales</taxon>
        <taxon>Intrasporangiaceae</taxon>
        <taxon>Nostocoides</taxon>
    </lineage>
</organism>
<sequence length="89" mass="9798">MGLNIKNERVCRLAREAAARTGQTQTGAIESALESYLAGLLAQADADERQRADAFNALLARMRADWPRDGRTGHELLEDLYDPSTGLPR</sequence>
<keyword evidence="1" id="KW-1277">Toxin-antitoxin system</keyword>
<dbReference type="InterPro" id="IPR011660">
    <property type="entry name" value="VapB-like"/>
</dbReference>
<gene>
    <name evidence="3" type="ORF">GCM10009811_22040</name>
</gene>
<evidence type="ECO:0000313" key="4">
    <source>
        <dbReference type="Proteomes" id="UP001499938"/>
    </source>
</evidence>
<evidence type="ECO:0000313" key="3">
    <source>
        <dbReference type="EMBL" id="GAA1797436.1"/>
    </source>
</evidence>
<feature type="region of interest" description="Disordered" evidence="2">
    <location>
        <begin position="69"/>
        <end position="89"/>
    </location>
</feature>
<dbReference type="RefSeq" id="WP_344084999.1">
    <property type="nucleotide sequence ID" value="NZ_BAAAPO010000034.1"/>
</dbReference>
<reference evidence="3 4" key="1">
    <citation type="journal article" date="2019" name="Int. J. Syst. Evol. Microbiol.">
        <title>The Global Catalogue of Microorganisms (GCM) 10K type strain sequencing project: providing services to taxonomists for standard genome sequencing and annotation.</title>
        <authorList>
            <consortium name="The Broad Institute Genomics Platform"/>
            <consortium name="The Broad Institute Genome Sequencing Center for Infectious Disease"/>
            <person name="Wu L."/>
            <person name="Ma J."/>
        </authorList>
    </citation>
    <scope>NUCLEOTIDE SEQUENCE [LARGE SCALE GENOMIC DNA]</scope>
    <source>
        <strain evidence="3 4">JCM 15592</strain>
    </source>
</reference>
<protein>
    <submittedName>
        <fullName evidence="3">Uncharacterized protein</fullName>
    </submittedName>
</protein>
<evidence type="ECO:0000256" key="1">
    <source>
        <dbReference type="ARBA" id="ARBA00022649"/>
    </source>
</evidence>
<dbReference type="EMBL" id="BAAAPO010000034">
    <property type="protein sequence ID" value="GAA1797436.1"/>
    <property type="molecule type" value="Genomic_DNA"/>
</dbReference>
<dbReference type="Proteomes" id="UP001499938">
    <property type="component" value="Unassembled WGS sequence"/>
</dbReference>